<evidence type="ECO:0000313" key="2">
    <source>
        <dbReference type="Proteomes" id="UP000269396"/>
    </source>
</evidence>
<evidence type="ECO:0000313" key="1">
    <source>
        <dbReference type="EMBL" id="VDP58182.1"/>
    </source>
</evidence>
<dbReference type="EMBL" id="UZAL01031469">
    <property type="protein sequence ID" value="VDP58182.1"/>
    <property type="molecule type" value="Genomic_DNA"/>
</dbReference>
<dbReference type="Proteomes" id="UP000269396">
    <property type="component" value="Unassembled WGS sequence"/>
</dbReference>
<accession>A0A183PAQ1</accession>
<reference evidence="1 2" key="1">
    <citation type="submission" date="2018-11" db="EMBL/GenBank/DDBJ databases">
        <authorList>
            <consortium name="Pathogen Informatics"/>
        </authorList>
    </citation>
    <scope>NUCLEOTIDE SEQUENCE [LARGE SCALE GENOMIC DNA]</scope>
    <source>
        <strain>Denwood</strain>
        <strain evidence="2">Zambia</strain>
    </source>
</reference>
<sequence>MTKMKVKLINHLKFGETPLQRFDIAFLRDTDKLIQFKIDLNNRFEALQNLLKEEETAVEKSREVMEEALTTTFQEVLVHNKHHL</sequence>
<name>A0A183PAQ1_9TREM</name>
<gene>
    <name evidence="1" type="ORF">SMTD_LOCUS11437</name>
</gene>
<organism evidence="1 2">
    <name type="scientific">Schistosoma mattheei</name>
    <dbReference type="NCBI Taxonomy" id="31246"/>
    <lineage>
        <taxon>Eukaryota</taxon>
        <taxon>Metazoa</taxon>
        <taxon>Spiralia</taxon>
        <taxon>Lophotrochozoa</taxon>
        <taxon>Platyhelminthes</taxon>
        <taxon>Trematoda</taxon>
        <taxon>Digenea</taxon>
        <taxon>Strigeidida</taxon>
        <taxon>Schistosomatoidea</taxon>
        <taxon>Schistosomatidae</taxon>
        <taxon>Schistosoma</taxon>
    </lineage>
</organism>
<keyword evidence="2" id="KW-1185">Reference proteome</keyword>
<dbReference type="STRING" id="31246.A0A183PAQ1"/>
<proteinExistence type="predicted"/>
<dbReference type="AlphaFoldDB" id="A0A183PAQ1"/>
<protein>
    <submittedName>
        <fullName evidence="1">Uncharacterized protein</fullName>
    </submittedName>
</protein>